<dbReference type="PANTHER" id="PTHR47332">
    <property type="entry name" value="SET DOMAIN-CONTAINING PROTEIN 5"/>
    <property type="match status" value="1"/>
</dbReference>
<gene>
    <name evidence="2" type="ORF">ACET3X_002153</name>
</gene>
<dbReference type="PANTHER" id="PTHR47332:SF2">
    <property type="entry name" value="SET-6"/>
    <property type="match status" value="1"/>
</dbReference>
<accession>A0ABR3UNR7</accession>
<dbReference type="EMBL" id="JBHGVX010000002">
    <property type="protein sequence ID" value="KAL1798116.1"/>
    <property type="molecule type" value="Genomic_DNA"/>
</dbReference>
<dbReference type="InterPro" id="IPR046341">
    <property type="entry name" value="SET_dom_sf"/>
</dbReference>
<dbReference type="RefSeq" id="XP_069308700.1">
    <property type="nucleotide sequence ID" value="XM_069449232.1"/>
</dbReference>
<dbReference type="SMART" id="SM00317">
    <property type="entry name" value="SET"/>
    <property type="match status" value="1"/>
</dbReference>
<evidence type="ECO:0000259" key="1">
    <source>
        <dbReference type="PROSITE" id="PS50280"/>
    </source>
</evidence>
<comment type="caution">
    <text evidence="2">The sequence shown here is derived from an EMBL/GenBank/DDBJ whole genome shotgun (WGS) entry which is preliminary data.</text>
</comment>
<dbReference type="InterPro" id="IPR053185">
    <property type="entry name" value="SET_domain_protein"/>
</dbReference>
<evidence type="ECO:0000313" key="3">
    <source>
        <dbReference type="Proteomes" id="UP001578633"/>
    </source>
</evidence>
<dbReference type="Proteomes" id="UP001578633">
    <property type="component" value="Chromosome 2"/>
</dbReference>
<dbReference type="PROSITE" id="PS50280">
    <property type="entry name" value="SET"/>
    <property type="match status" value="1"/>
</dbReference>
<organism evidence="2 3">
    <name type="scientific">Alternaria dauci</name>
    <dbReference type="NCBI Taxonomy" id="48095"/>
    <lineage>
        <taxon>Eukaryota</taxon>
        <taxon>Fungi</taxon>
        <taxon>Dikarya</taxon>
        <taxon>Ascomycota</taxon>
        <taxon>Pezizomycotina</taxon>
        <taxon>Dothideomycetes</taxon>
        <taxon>Pleosporomycetidae</taxon>
        <taxon>Pleosporales</taxon>
        <taxon>Pleosporineae</taxon>
        <taxon>Pleosporaceae</taxon>
        <taxon>Alternaria</taxon>
        <taxon>Alternaria sect. Porri</taxon>
    </lineage>
</organism>
<dbReference type="GeneID" id="96082475"/>
<proteinExistence type="predicted"/>
<dbReference type="Gene3D" id="2.170.270.10">
    <property type="entry name" value="SET domain"/>
    <property type="match status" value="1"/>
</dbReference>
<dbReference type="InterPro" id="IPR001214">
    <property type="entry name" value="SET_dom"/>
</dbReference>
<dbReference type="CDD" id="cd20071">
    <property type="entry name" value="SET_SMYD"/>
    <property type="match status" value="1"/>
</dbReference>
<protein>
    <recommendedName>
        <fullName evidence="1">SET domain-containing protein</fullName>
    </recommendedName>
</protein>
<reference evidence="2 3" key="1">
    <citation type="submission" date="2024-09" db="EMBL/GenBank/DDBJ databases">
        <title>T2T genomes of carrot and Alternaria dauci and their utility for understanding host-pathogen interaction during carrot leaf blight disease.</title>
        <authorList>
            <person name="Liu W."/>
            <person name="Xu S."/>
            <person name="Ou C."/>
            <person name="Liu X."/>
            <person name="Zhuang F."/>
            <person name="Deng X.W."/>
        </authorList>
    </citation>
    <scope>NUCLEOTIDE SEQUENCE [LARGE SCALE GENOMIC DNA]</scope>
    <source>
        <strain evidence="2 3">A2016</strain>
    </source>
</reference>
<dbReference type="SUPFAM" id="SSF82199">
    <property type="entry name" value="SET domain"/>
    <property type="match status" value="1"/>
</dbReference>
<name>A0ABR3UNR7_9PLEO</name>
<feature type="domain" description="SET" evidence="1">
    <location>
        <begin position="14"/>
        <end position="180"/>
    </location>
</feature>
<sequence>MATTSTPSAPADNPYYTIRAIPNKGYGCFAVRDLSRGTRILSEAPLLVVPIAEYMLSDVEKAFAELTPAQQALYHTLHSSHGQDPKNWPTRIHDSVAPRERARIAEQHGARTGSAASLISIFQTNCMEMGDGAAVFVHASRFNHSCNPNACFSFNHSTGKENIHVMNPVPAGAEITLSYVDMMHDKGLRAYELRHYGYLDIALVCEMEGDLRMAEVAAIKALEVKRDCQGEDFPNYGKYADVVRRIKAKVALQR</sequence>
<evidence type="ECO:0000313" key="2">
    <source>
        <dbReference type="EMBL" id="KAL1798116.1"/>
    </source>
</evidence>
<keyword evidence="3" id="KW-1185">Reference proteome</keyword>
<dbReference type="Pfam" id="PF00856">
    <property type="entry name" value="SET"/>
    <property type="match status" value="1"/>
</dbReference>